<organism evidence="1">
    <name type="scientific">Arundo donax</name>
    <name type="common">Giant reed</name>
    <name type="synonym">Donax arundinaceus</name>
    <dbReference type="NCBI Taxonomy" id="35708"/>
    <lineage>
        <taxon>Eukaryota</taxon>
        <taxon>Viridiplantae</taxon>
        <taxon>Streptophyta</taxon>
        <taxon>Embryophyta</taxon>
        <taxon>Tracheophyta</taxon>
        <taxon>Spermatophyta</taxon>
        <taxon>Magnoliopsida</taxon>
        <taxon>Liliopsida</taxon>
        <taxon>Poales</taxon>
        <taxon>Poaceae</taxon>
        <taxon>PACMAD clade</taxon>
        <taxon>Arundinoideae</taxon>
        <taxon>Arundineae</taxon>
        <taxon>Arundo</taxon>
    </lineage>
</organism>
<dbReference type="EMBL" id="GBRH01237221">
    <property type="protein sequence ID" value="JAD60674.1"/>
    <property type="molecule type" value="Transcribed_RNA"/>
</dbReference>
<reference evidence="1" key="1">
    <citation type="submission" date="2014-09" db="EMBL/GenBank/DDBJ databases">
        <authorList>
            <person name="Magalhaes I.L.F."/>
            <person name="Oliveira U."/>
            <person name="Santos F.R."/>
            <person name="Vidigal T.H.D.A."/>
            <person name="Brescovit A.D."/>
            <person name="Santos A.J."/>
        </authorList>
    </citation>
    <scope>NUCLEOTIDE SEQUENCE</scope>
    <source>
        <tissue evidence="1">Shoot tissue taken approximately 20 cm above the soil surface</tissue>
    </source>
</reference>
<sequence length="18" mass="2195">MYVLKNSSRHVLLLRTYT</sequence>
<dbReference type="AlphaFoldDB" id="A0A0A9B9Q4"/>
<evidence type="ECO:0000313" key="1">
    <source>
        <dbReference type="EMBL" id="JAD60674.1"/>
    </source>
</evidence>
<accession>A0A0A9B9Q4</accession>
<reference evidence="1" key="2">
    <citation type="journal article" date="2015" name="Data Brief">
        <title>Shoot transcriptome of the giant reed, Arundo donax.</title>
        <authorList>
            <person name="Barrero R.A."/>
            <person name="Guerrero F.D."/>
            <person name="Moolhuijzen P."/>
            <person name="Goolsby J.A."/>
            <person name="Tidwell J."/>
            <person name="Bellgard S.E."/>
            <person name="Bellgard M.I."/>
        </authorList>
    </citation>
    <scope>NUCLEOTIDE SEQUENCE</scope>
    <source>
        <tissue evidence="1">Shoot tissue taken approximately 20 cm above the soil surface</tissue>
    </source>
</reference>
<proteinExistence type="predicted"/>
<protein>
    <submittedName>
        <fullName evidence="1">Uncharacterized protein</fullName>
    </submittedName>
</protein>
<name>A0A0A9B9Q4_ARUDO</name>